<evidence type="ECO:0000313" key="15">
    <source>
        <dbReference type="EMBL" id="KAH6822265.1"/>
    </source>
</evidence>
<dbReference type="GO" id="GO:0006357">
    <property type="term" value="P:regulation of transcription by RNA polymerase II"/>
    <property type="evidence" value="ECO:0007669"/>
    <property type="project" value="TreeGrafter"/>
</dbReference>
<accession>A0AAD4P139</accession>
<keyword evidence="9" id="KW-0539">Nucleus</keyword>
<evidence type="ECO:0000256" key="1">
    <source>
        <dbReference type="ARBA" id="ARBA00004123"/>
    </source>
</evidence>
<comment type="function">
    <text evidence="10">DNA-binding protein that specifically binds heat shock promoter elements (HSE) and activates transcription.</text>
</comment>
<dbReference type="GO" id="GO:0034605">
    <property type="term" value="P:cellular response to heat"/>
    <property type="evidence" value="ECO:0007669"/>
    <property type="project" value="TreeGrafter"/>
</dbReference>
<evidence type="ECO:0000256" key="8">
    <source>
        <dbReference type="ARBA" id="ARBA00023163"/>
    </source>
</evidence>
<evidence type="ECO:0000256" key="3">
    <source>
        <dbReference type="ARBA" id="ARBA00022553"/>
    </source>
</evidence>
<evidence type="ECO:0000256" key="13">
    <source>
        <dbReference type="SAM" id="MobiDB-lite"/>
    </source>
</evidence>
<dbReference type="PANTHER" id="PTHR10015">
    <property type="entry name" value="HEAT SHOCK TRANSCRIPTION FACTOR"/>
    <property type="match status" value="1"/>
</dbReference>
<protein>
    <recommendedName>
        <fullName evidence="11">Heat stress transcription factor</fullName>
    </recommendedName>
</protein>
<feature type="region of interest" description="Disordered" evidence="13">
    <location>
        <begin position="107"/>
        <end position="129"/>
    </location>
</feature>
<keyword evidence="6" id="KW-0238">DNA-binding</keyword>
<evidence type="ECO:0000313" key="16">
    <source>
        <dbReference type="Proteomes" id="UP001190926"/>
    </source>
</evidence>
<evidence type="ECO:0000256" key="12">
    <source>
        <dbReference type="RuleBase" id="RU004020"/>
    </source>
</evidence>
<dbReference type="InterPro" id="IPR036390">
    <property type="entry name" value="WH_DNA-bd_sf"/>
</dbReference>
<evidence type="ECO:0000256" key="11">
    <source>
        <dbReference type="ARBA" id="ARBA00081483"/>
    </source>
</evidence>
<proteinExistence type="inferred from homology"/>
<dbReference type="EMBL" id="SDAM02001405">
    <property type="protein sequence ID" value="KAH6822265.1"/>
    <property type="molecule type" value="Genomic_DNA"/>
</dbReference>
<comment type="subcellular location">
    <subcellularLocation>
        <location evidence="1">Nucleus</location>
    </subcellularLocation>
</comment>
<reference evidence="15 16" key="1">
    <citation type="journal article" date="2021" name="Nat. Commun.">
        <title>Incipient diploidization of the medicinal plant Perilla within 10,000 years.</title>
        <authorList>
            <person name="Zhang Y."/>
            <person name="Shen Q."/>
            <person name="Leng L."/>
            <person name="Zhang D."/>
            <person name="Chen S."/>
            <person name="Shi Y."/>
            <person name="Ning Z."/>
            <person name="Chen S."/>
        </authorList>
    </citation>
    <scope>NUCLEOTIDE SEQUENCE [LARGE SCALE GENOMIC DNA]</scope>
    <source>
        <strain evidence="16">cv. PC099</strain>
    </source>
</reference>
<organism evidence="15 16">
    <name type="scientific">Perilla frutescens var. hirtella</name>
    <name type="common">Perilla citriodora</name>
    <name type="synonym">Perilla setoyensis</name>
    <dbReference type="NCBI Taxonomy" id="608512"/>
    <lineage>
        <taxon>Eukaryota</taxon>
        <taxon>Viridiplantae</taxon>
        <taxon>Streptophyta</taxon>
        <taxon>Embryophyta</taxon>
        <taxon>Tracheophyta</taxon>
        <taxon>Spermatophyta</taxon>
        <taxon>Magnoliopsida</taxon>
        <taxon>eudicotyledons</taxon>
        <taxon>Gunneridae</taxon>
        <taxon>Pentapetalae</taxon>
        <taxon>asterids</taxon>
        <taxon>lamiids</taxon>
        <taxon>Lamiales</taxon>
        <taxon>Lamiaceae</taxon>
        <taxon>Nepetoideae</taxon>
        <taxon>Elsholtzieae</taxon>
        <taxon>Perilla</taxon>
    </lineage>
</organism>
<keyword evidence="16" id="KW-1185">Reference proteome</keyword>
<dbReference type="GO" id="GO:0000978">
    <property type="term" value="F:RNA polymerase II cis-regulatory region sequence-specific DNA binding"/>
    <property type="evidence" value="ECO:0007669"/>
    <property type="project" value="TreeGrafter"/>
</dbReference>
<keyword evidence="7" id="KW-0010">Activator</keyword>
<dbReference type="GO" id="GO:0005634">
    <property type="term" value="C:nucleus"/>
    <property type="evidence" value="ECO:0007669"/>
    <property type="project" value="UniProtKB-SubCell"/>
</dbReference>
<evidence type="ECO:0000256" key="4">
    <source>
        <dbReference type="ARBA" id="ARBA00023015"/>
    </source>
</evidence>
<evidence type="ECO:0000256" key="9">
    <source>
        <dbReference type="ARBA" id="ARBA00023242"/>
    </source>
</evidence>
<dbReference type="Proteomes" id="UP001190926">
    <property type="component" value="Unassembled WGS sequence"/>
</dbReference>
<comment type="similarity">
    <text evidence="2 12">Belongs to the HSF family.</text>
</comment>
<dbReference type="FunFam" id="1.10.10.10:FF:000057">
    <property type="entry name" value="Heat shock transcription factor 1"/>
    <property type="match status" value="1"/>
</dbReference>
<keyword evidence="8" id="KW-0804">Transcription</keyword>
<keyword evidence="5" id="KW-0346">Stress response</keyword>
<dbReference type="GO" id="GO:0003700">
    <property type="term" value="F:DNA-binding transcription factor activity"/>
    <property type="evidence" value="ECO:0007669"/>
    <property type="project" value="InterPro"/>
</dbReference>
<evidence type="ECO:0000256" key="7">
    <source>
        <dbReference type="ARBA" id="ARBA00023159"/>
    </source>
</evidence>
<keyword evidence="4" id="KW-0805">Transcription regulation</keyword>
<dbReference type="AlphaFoldDB" id="A0AAD4P139"/>
<dbReference type="Gene3D" id="1.10.10.10">
    <property type="entry name" value="Winged helix-like DNA-binding domain superfamily/Winged helix DNA-binding domain"/>
    <property type="match status" value="1"/>
</dbReference>
<dbReference type="InterPro" id="IPR000232">
    <property type="entry name" value="HSF_DNA-bd"/>
</dbReference>
<evidence type="ECO:0000256" key="10">
    <source>
        <dbReference type="ARBA" id="ARBA00055747"/>
    </source>
</evidence>
<dbReference type="Pfam" id="PF00447">
    <property type="entry name" value="HSF_DNA-bind"/>
    <property type="match status" value="1"/>
</dbReference>
<name>A0AAD4P139_PERFH</name>
<feature type="domain" description="HSF-type DNA-binding" evidence="14">
    <location>
        <begin position="53"/>
        <end position="77"/>
    </location>
</feature>
<evidence type="ECO:0000256" key="5">
    <source>
        <dbReference type="ARBA" id="ARBA00023016"/>
    </source>
</evidence>
<gene>
    <name evidence="15" type="ORF">C2S53_020242</name>
</gene>
<dbReference type="PRINTS" id="PR00056">
    <property type="entry name" value="HSFDOMAIN"/>
</dbReference>
<feature type="compositionally biased region" description="Basic and acidic residues" evidence="13">
    <location>
        <begin position="114"/>
        <end position="129"/>
    </location>
</feature>
<keyword evidence="3" id="KW-0597">Phosphoprotein</keyword>
<feature type="compositionally biased region" description="Polar residues" evidence="13">
    <location>
        <begin position="362"/>
        <end position="373"/>
    </location>
</feature>
<feature type="region of interest" description="Disordered" evidence="13">
    <location>
        <begin position="337"/>
        <end position="378"/>
    </location>
</feature>
<evidence type="ECO:0000259" key="14">
    <source>
        <dbReference type="PROSITE" id="PS00434"/>
    </source>
</evidence>
<dbReference type="SUPFAM" id="SSF46785">
    <property type="entry name" value="Winged helix' DNA-binding domain"/>
    <property type="match status" value="1"/>
</dbReference>
<feature type="compositionally biased region" description="Acidic residues" evidence="13">
    <location>
        <begin position="347"/>
        <end position="361"/>
    </location>
</feature>
<evidence type="ECO:0000256" key="6">
    <source>
        <dbReference type="ARBA" id="ARBA00023125"/>
    </source>
</evidence>
<comment type="caution">
    <text evidence="15">The sequence shown here is derived from an EMBL/GenBank/DDBJ whole genome shotgun (WGS) entry which is preliminary data.</text>
</comment>
<evidence type="ECO:0000256" key="2">
    <source>
        <dbReference type="ARBA" id="ARBA00006403"/>
    </source>
</evidence>
<dbReference type="PROSITE" id="PS00434">
    <property type="entry name" value="HSF_DOMAIN"/>
    <property type="match status" value="1"/>
</dbReference>
<dbReference type="PANTHER" id="PTHR10015:SF325">
    <property type="entry name" value="HEAT STRESS TRANSCRIPTION FACTOR A-8"/>
    <property type="match status" value="1"/>
</dbReference>
<dbReference type="InterPro" id="IPR036388">
    <property type="entry name" value="WH-like_DNA-bd_sf"/>
</dbReference>
<sequence>MVKSVENGTSLPPFLVKCYEMVNDESTNELISWSESNDSFIIWDESKFSSHLLPKYFKHSNFSSFVRQLNIYGFRKIDTDNWQFANESFIKGQKHLLKNIIRRKQSQNLVQKKSSPEKDTEPALPSEEDKKMALWKEVESLKTGKFALTQELKNVSQHQQTSRRKMLLLGEQLKGMEKNQQQMLSFIVMAMQSPEFMAQFFQPKENSWRRSETGKSKLSEVIDDCEPTPSDGMIVRYQPPKHGLVEPACTTEASNSEEFMEFDFSSDEMRDLLMDVDLLLGSDPVDEKLLSFENHGQLILPDVPENDAVLEQLLLPYPLTENELPPGLEGEAYTDSGVHFGSTFQPEESEMSDGSADDADEYQNQITEATKLQSPVDASEKVEVLARKLGSLTSEMS</sequence>
<dbReference type="SMART" id="SM00415">
    <property type="entry name" value="HSF"/>
    <property type="match status" value="1"/>
</dbReference>